<dbReference type="RefSeq" id="WP_244448364.1">
    <property type="nucleotide sequence ID" value="NZ_CP027323.1"/>
</dbReference>
<evidence type="ECO:0000313" key="1">
    <source>
        <dbReference type="EMBL" id="MDW9351629.1"/>
    </source>
</evidence>
<protein>
    <submittedName>
        <fullName evidence="1">Uncharacterized protein</fullName>
    </submittedName>
</protein>
<dbReference type="EMBL" id="JAWPMK010000001">
    <property type="protein sequence ID" value="MDW9351629.1"/>
    <property type="molecule type" value="Genomic_DNA"/>
</dbReference>
<proteinExistence type="predicted"/>
<dbReference type="Proteomes" id="UP001271591">
    <property type="component" value="Unassembled WGS sequence"/>
</dbReference>
<evidence type="ECO:0000313" key="2">
    <source>
        <dbReference type="Proteomes" id="UP001271591"/>
    </source>
</evidence>
<accession>A0AAP6AZH8</accession>
<reference evidence="1" key="1">
    <citation type="submission" date="2023-10" db="EMBL/GenBank/DDBJ databases">
        <title>Draft Genome Sequence of a Shiga toxin-producing Escherichia coli strain from deer meat showing an IS-element integration in the B-subunit of the Shiga toxin Stx2b gene.</title>
        <authorList>
            <person name="Projahn M."/>
            <person name="Borowiak M."/>
        </authorList>
    </citation>
    <scope>NUCLEOTIDE SEQUENCE</scope>
    <source>
        <strain evidence="1">BfR-EC-18960</strain>
    </source>
</reference>
<dbReference type="AlphaFoldDB" id="A0AAP6AZH8"/>
<comment type="caution">
    <text evidence="1">The sequence shown here is derived from an EMBL/GenBank/DDBJ whole genome shotgun (WGS) entry which is preliminary data.</text>
</comment>
<gene>
    <name evidence="1" type="ORF">R8G00_19055</name>
</gene>
<sequence>MMTKNDKERFNKRISGEVQISADIRVSDLMTEGAAYVTITESPLYERVCQYTLQHGEDLQGMFKDEKI</sequence>
<name>A0AAP6AZH8_ECOLX</name>
<organism evidence="1 2">
    <name type="scientific">Escherichia coli</name>
    <dbReference type="NCBI Taxonomy" id="562"/>
    <lineage>
        <taxon>Bacteria</taxon>
        <taxon>Pseudomonadati</taxon>
        <taxon>Pseudomonadota</taxon>
        <taxon>Gammaproteobacteria</taxon>
        <taxon>Enterobacterales</taxon>
        <taxon>Enterobacteriaceae</taxon>
        <taxon>Escherichia</taxon>
    </lineage>
</organism>